<accession>A0A0E9UF91</accession>
<reference evidence="1" key="1">
    <citation type="submission" date="2014-11" db="EMBL/GenBank/DDBJ databases">
        <authorList>
            <person name="Amaro Gonzalez C."/>
        </authorList>
    </citation>
    <scope>NUCLEOTIDE SEQUENCE</scope>
</reference>
<protein>
    <submittedName>
        <fullName evidence="1">Uncharacterized protein</fullName>
    </submittedName>
</protein>
<sequence>MFSHFSNILHSQIQFHLLGKQSGNWICRRLSVRQFVLSLRAELSYLLSKSRR</sequence>
<evidence type="ECO:0000313" key="1">
    <source>
        <dbReference type="EMBL" id="JAH63885.1"/>
    </source>
</evidence>
<dbReference type="EMBL" id="GBXM01047590">
    <property type="protein sequence ID" value="JAH60987.1"/>
    <property type="molecule type" value="Transcribed_RNA"/>
</dbReference>
<dbReference type="AlphaFoldDB" id="A0A0E9UF91"/>
<organism evidence="1">
    <name type="scientific">Anguilla anguilla</name>
    <name type="common">European freshwater eel</name>
    <name type="synonym">Muraena anguilla</name>
    <dbReference type="NCBI Taxonomy" id="7936"/>
    <lineage>
        <taxon>Eukaryota</taxon>
        <taxon>Metazoa</taxon>
        <taxon>Chordata</taxon>
        <taxon>Craniata</taxon>
        <taxon>Vertebrata</taxon>
        <taxon>Euteleostomi</taxon>
        <taxon>Actinopterygii</taxon>
        <taxon>Neopterygii</taxon>
        <taxon>Teleostei</taxon>
        <taxon>Anguilliformes</taxon>
        <taxon>Anguillidae</taxon>
        <taxon>Anguilla</taxon>
    </lineage>
</organism>
<reference evidence="1" key="2">
    <citation type="journal article" date="2015" name="Fish Shellfish Immunol.">
        <title>Early steps in the European eel (Anguilla anguilla)-Vibrio vulnificus interaction in the gills: Role of the RtxA13 toxin.</title>
        <authorList>
            <person name="Callol A."/>
            <person name="Pajuelo D."/>
            <person name="Ebbesson L."/>
            <person name="Teles M."/>
            <person name="MacKenzie S."/>
            <person name="Amaro C."/>
        </authorList>
    </citation>
    <scope>NUCLEOTIDE SEQUENCE</scope>
</reference>
<name>A0A0E9UF91_ANGAN</name>
<dbReference type="EMBL" id="GBXM01044692">
    <property type="protein sequence ID" value="JAH63885.1"/>
    <property type="molecule type" value="Transcribed_RNA"/>
</dbReference>
<proteinExistence type="predicted"/>